<organism evidence="1 2">
    <name type="scientific">Candidatus Woesebacteria bacterium GW2011_GWA1_40_43</name>
    <dbReference type="NCBI Taxonomy" id="1618553"/>
    <lineage>
        <taxon>Bacteria</taxon>
        <taxon>Candidatus Woeseibacteriota</taxon>
    </lineage>
</organism>
<dbReference type="SUPFAM" id="SSF54523">
    <property type="entry name" value="Pili subunits"/>
    <property type="match status" value="1"/>
</dbReference>
<name>A0A0G0VNW2_9BACT</name>
<accession>A0A0G0VNW2</accession>
<evidence type="ECO:0000313" key="1">
    <source>
        <dbReference type="EMBL" id="KKR64477.1"/>
    </source>
</evidence>
<comment type="caution">
    <text evidence="1">The sequence shown here is derived from an EMBL/GenBank/DDBJ whole genome shotgun (WGS) entry which is preliminary data.</text>
</comment>
<protein>
    <submittedName>
        <fullName evidence="1">Type II secretion system protein G</fullName>
    </submittedName>
</protein>
<dbReference type="InterPro" id="IPR045584">
    <property type="entry name" value="Pilin-like"/>
</dbReference>
<dbReference type="EMBL" id="LBZA01000008">
    <property type="protein sequence ID" value="KKR64477.1"/>
    <property type="molecule type" value="Genomic_DNA"/>
</dbReference>
<proteinExistence type="predicted"/>
<sequence length="180" mass="20306">MIVIFSILVIVSIPNFIASLRRARDQVRRDDLGSLEHSLDEYYAELGIFPPSSPDGRIMDCLKPGDKPYKDKKGQWVFDPIPCDWGKDAFVNLINGKVYMTVLPREPYWQKGVSYLYLSDGARFQVFAAMEGKSEPEVDVKIIAKNLYCGSSVCNVGRSYGCDIPKTLKQCEEEAALLKK</sequence>
<dbReference type="Gene3D" id="3.30.700.10">
    <property type="entry name" value="Glycoprotein, Type 4 Pilin"/>
    <property type="match status" value="1"/>
</dbReference>
<evidence type="ECO:0000313" key="2">
    <source>
        <dbReference type="Proteomes" id="UP000034293"/>
    </source>
</evidence>
<dbReference type="Proteomes" id="UP000034293">
    <property type="component" value="Unassembled WGS sequence"/>
</dbReference>
<dbReference type="AlphaFoldDB" id="A0A0G0VNW2"/>
<reference evidence="1 2" key="1">
    <citation type="journal article" date="2015" name="Nature">
        <title>rRNA introns, odd ribosomes, and small enigmatic genomes across a large radiation of phyla.</title>
        <authorList>
            <person name="Brown C.T."/>
            <person name="Hug L.A."/>
            <person name="Thomas B.C."/>
            <person name="Sharon I."/>
            <person name="Castelle C.J."/>
            <person name="Singh A."/>
            <person name="Wilkins M.J."/>
            <person name="Williams K.H."/>
            <person name="Banfield J.F."/>
        </authorList>
    </citation>
    <scope>NUCLEOTIDE SEQUENCE [LARGE SCALE GENOMIC DNA]</scope>
</reference>
<gene>
    <name evidence="1" type="ORF">UU02_C0008G0014</name>
</gene>